<dbReference type="AlphaFoldDB" id="A0A9W6KKA5"/>
<reference evidence="2" key="2">
    <citation type="submission" date="2023-01" db="EMBL/GenBank/DDBJ databases">
        <authorList>
            <person name="Sun Q."/>
            <person name="Evtushenko L."/>
        </authorList>
    </citation>
    <scope>NUCLEOTIDE SEQUENCE</scope>
    <source>
        <strain evidence="2">VKM Ac-1321</strain>
    </source>
</reference>
<evidence type="ECO:0000313" key="2">
    <source>
        <dbReference type="EMBL" id="GLL02400.1"/>
    </source>
</evidence>
<sequence length="154" mass="16672">MVSWDLRSRDLPLPATSIVDGAPDASPVRLRIIAGRSGWWTVRVAVPLTEGQARRMRPFDRLTVVNVVLSWIGFALVAGTVISELTGGPVTITGALPVIAGLALVSLVLQVGAVRARPKQYPQGQSGRVEVRDVDRRTALEWQRITDGAVTVER</sequence>
<keyword evidence="3" id="KW-1185">Reference proteome</keyword>
<dbReference type="EMBL" id="BSFP01000023">
    <property type="protein sequence ID" value="GLL02400.1"/>
    <property type="molecule type" value="Genomic_DNA"/>
</dbReference>
<keyword evidence="1" id="KW-0472">Membrane</keyword>
<feature type="transmembrane region" description="Helical" evidence="1">
    <location>
        <begin position="62"/>
        <end position="82"/>
    </location>
</feature>
<feature type="transmembrane region" description="Helical" evidence="1">
    <location>
        <begin position="94"/>
        <end position="114"/>
    </location>
</feature>
<organism evidence="2 3">
    <name type="scientific">Dactylosporangium matsuzakiense</name>
    <dbReference type="NCBI Taxonomy" id="53360"/>
    <lineage>
        <taxon>Bacteria</taxon>
        <taxon>Bacillati</taxon>
        <taxon>Actinomycetota</taxon>
        <taxon>Actinomycetes</taxon>
        <taxon>Micromonosporales</taxon>
        <taxon>Micromonosporaceae</taxon>
        <taxon>Dactylosporangium</taxon>
    </lineage>
</organism>
<keyword evidence="1" id="KW-1133">Transmembrane helix</keyword>
<keyword evidence="1" id="KW-0812">Transmembrane</keyword>
<accession>A0A9W6KKA5</accession>
<protein>
    <submittedName>
        <fullName evidence="2">Uncharacterized protein</fullName>
    </submittedName>
</protein>
<reference evidence="2" key="1">
    <citation type="journal article" date="2014" name="Int. J. Syst. Evol. Microbiol.">
        <title>Complete genome sequence of Corynebacterium casei LMG S-19264T (=DSM 44701T), isolated from a smear-ripened cheese.</title>
        <authorList>
            <consortium name="US DOE Joint Genome Institute (JGI-PGF)"/>
            <person name="Walter F."/>
            <person name="Albersmeier A."/>
            <person name="Kalinowski J."/>
            <person name="Ruckert C."/>
        </authorList>
    </citation>
    <scope>NUCLEOTIDE SEQUENCE</scope>
    <source>
        <strain evidence="2">VKM Ac-1321</strain>
    </source>
</reference>
<name>A0A9W6KKA5_9ACTN</name>
<evidence type="ECO:0000313" key="3">
    <source>
        <dbReference type="Proteomes" id="UP001143480"/>
    </source>
</evidence>
<comment type="caution">
    <text evidence="2">The sequence shown here is derived from an EMBL/GenBank/DDBJ whole genome shotgun (WGS) entry which is preliminary data.</text>
</comment>
<gene>
    <name evidence="2" type="ORF">GCM10017581_041420</name>
</gene>
<proteinExistence type="predicted"/>
<evidence type="ECO:0000256" key="1">
    <source>
        <dbReference type="SAM" id="Phobius"/>
    </source>
</evidence>
<dbReference type="Proteomes" id="UP001143480">
    <property type="component" value="Unassembled WGS sequence"/>
</dbReference>